<protein>
    <submittedName>
        <fullName evidence="7">Helix-turn-helix domain-containing protein</fullName>
    </submittedName>
</protein>
<keyword evidence="3" id="KW-0238">DNA-binding</keyword>
<evidence type="ECO:0000256" key="5">
    <source>
        <dbReference type="SAM" id="MobiDB-lite"/>
    </source>
</evidence>
<dbReference type="Pfam" id="PF13693">
    <property type="entry name" value="HTH_35"/>
    <property type="match status" value="1"/>
</dbReference>
<dbReference type="EMBL" id="CP158373">
    <property type="protein sequence ID" value="XBY65202.1"/>
    <property type="molecule type" value="Genomic_DNA"/>
</dbReference>
<dbReference type="InterPro" id="IPR038722">
    <property type="entry name" value="Ner_HTH_dom"/>
</dbReference>
<gene>
    <name evidence="7" type="ORF">ABS648_05390</name>
</gene>
<dbReference type="GO" id="GO:0003677">
    <property type="term" value="F:DNA binding"/>
    <property type="evidence" value="ECO:0007669"/>
    <property type="project" value="UniProtKB-KW"/>
</dbReference>
<dbReference type="SUPFAM" id="SSF47413">
    <property type="entry name" value="lambda repressor-like DNA-binding domains"/>
    <property type="match status" value="1"/>
</dbReference>
<dbReference type="Gene3D" id="1.10.260.40">
    <property type="entry name" value="lambda repressor-like DNA-binding domains"/>
    <property type="match status" value="1"/>
</dbReference>
<keyword evidence="2" id="KW-0805">Transcription regulation</keyword>
<dbReference type="InterPro" id="IPR010982">
    <property type="entry name" value="Lambda_DNA-bd_dom_sf"/>
</dbReference>
<evidence type="ECO:0000259" key="6">
    <source>
        <dbReference type="Pfam" id="PF13693"/>
    </source>
</evidence>
<sequence>MNTFEIPQDPSLRWEWIKYQLRARGTSLAKLARSLDVTGPAVKNAKASPYPRIERAIADALDLSPVQIWPERWDANGNPRRRRPNRSESQPNNTQENTQHNPGYDLGHRKTRTDK</sequence>
<evidence type="ECO:0000313" key="7">
    <source>
        <dbReference type="EMBL" id="XBY65202.1"/>
    </source>
</evidence>
<organism evidence="7">
    <name type="scientific">Pseudomonas solani</name>
    <dbReference type="NCBI Taxonomy" id="2731552"/>
    <lineage>
        <taxon>Bacteria</taxon>
        <taxon>Pseudomonadati</taxon>
        <taxon>Pseudomonadota</taxon>
        <taxon>Gammaproteobacteria</taxon>
        <taxon>Pseudomonadales</taxon>
        <taxon>Pseudomonadaceae</taxon>
        <taxon>Pseudomonas</taxon>
    </lineage>
</organism>
<evidence type="ECO:0000256" key="3">
    <source>
        <dbReference type="ARBA" id="ARBA00023125"/>
    </source>
</evidence>
<accession>A0AAU7Y635</accession>
<dbReference type="RefSeq" id="WP_350447806.1">
    <property type="nucleotide sequence ID" value="NZ_CP158373.1"/>
</dbReference>
<keyword evidence="4" id="KW-0804">Transcription</keyword>
<feature type="domain" description="Ner winged helix-turn-helix DNA-binding" evidence="6">
    <location>
        <begin position="17"/>
        <end position="83"/>
    </location>
</feature>
<dbReference type="AlphaFoldDB" id="A0AAU7Y635"/>
<evidence type="ECO:0000256" key="2">
    <source>
        <dbReference type="ARBA" id="ARBA00023015"/>
    </source>
</evidence>
<proteinExistence type="inferred from homology"/>
<evidence type="ECO:0000256" key="4">
    <source>
        <dbReference type="ARBA" id="ARBA00023163"/>
    </source>
</evidence>
<feature type="region of interest" description="Disordered" evidence="5">
    <location>
        <begin position="69"/>
        <end position="115"/>
    </location>
</feature>
<reference evidence="7" key="1">
    <citation type="submission" date="2023-08" db="EMBL/GenBank/DDBJ databases">
        <title>Increased levels of nutrients transform a symbiont into a lethal pathobiont.</title>
        <authorList>
            <person name="Lachnit T."/>
            <person name="Ulrich L."/>
            <person name="Willmer F.M."/>
            <person name="Hasenbein T."/>
            <person name="Steiner L.X."/>
            <person name="Wolters M."/>
            <person name="Herbst E.M."/>
            <person name="Deines P."/>
        </authorList>
    </citation>
    <scope>NUCLEOTIDE SEQUENCE</scope>
    <source>
        <strain evidence="7">T3</strain>
    </source>
</reference>
<comment type="similarity">
    <text evidence="1">Belongs to the ner transcriptional regulatory family.</text>
</comment>
<evidence type="ECO:0000256" key="1">
    <source>
        <dbReference type="ARBA" id="ARBA00006157"/>
    </source>
</evidence>
<name>A0AAU7Y635_9PSED</name>